<dbReference type="KEGG" id="dcp:RN607_10075"/>
<dbReference type="AlphaFoldDB" id="A0AA96FAE9"/>
<reference evidence="1" key="1">
    <citation type="submission" date="2023-09" db="EMBL/GenBank/DDBJ databases">
        <title>Demequina sp. a novel bacteria isolated from Capsicum annuum.</title>
        <authorList>
            <person name="Humaira Z."/>
            <person name="Lee J."/>
            <person name="Cho D."/>
        </authorList>
    </citation>
    <scope>NUCLEOTIDE SEQUENCE</scope>
    <source>
        <strain evidence="1">PMTSA13</strain>
    </source>
</reference>
<sequence>MRVELLYFDGCPSWREAESRLIVALGRACGTSTVERVCVTDEAHAATLEFPGSPTFRVDGADLFPAADAVAGLSCRLYRTPEGLSGAPTVAQLVEALAGR</sequence>
<organism evidence="1">
    <name type="scientific">Demequina capsici</name>
    <dbReference type="NCBI Taxonomy" id="3075620"/>
    <lineage>
        <taxon>Bacteria</taxon>
        <taxon>Bacillati</taxon>
        <taxon>Actinomycetota</taxon>
        <taxon>Actinomycetes</taxon>
        <taxon>Micrococcales</taxon>
        <taxon>Demequinaceae</taxon>
        <taxon>Demequina</taxon>
    </lineage>
</organism>
<accession>A0AA96FAE9</accession>
<gene>
    <name evidence="1" type="ORF">RN607_10075</name>
</gene>
<dbReference type="Proteomes" id="UP001303408">
    <property type="component" value="Chromosome"/>
</dbReference>
<protein>
    <submittedName>
        <fullName evidence="1">Thioredoxin family protein</fullName>
    </submittedName>
</protein>
<dbReference type="EMBL" id="CP134880">
    <property type="protein sequence ID" value="WNM26544.1"/>
    <property type="molecule type" value="Genomic_DNA"/>
</dbReference>
<evidence type="ECO:0000313" key="1">
    <source>
        <dbReference type="EMBL" id="WNM26544.1"/>
    </source>
</evidence>
<dbReference type="RefSeq" id="WP_313542376.1">
    <property type="nucleotide sequence ID" value="NZ_CP134880.1"/>
</dbReference>
<proteinExistence type="predicted"/>
<name>A0AA96FAE9_9MICO</name>